<dbReference type="EMBL" id="JAIHOM010000134">
    <property type="protein sequence ID" value="MCW6038418.1"/>
    <property type="molecule type" value="Genomic_DNA"/>
</dbReference>
<gene>
    <name evidence="1" type="ORF">K4A83_19375</name>
</gene>
<name>A0ABT3LAA4_9CYAN</name>
<proteinExistence type="predicted"/>
<sequence length="203" mass="22610">MNLDQEIAHLRELMPASGRMSLKIVPTSQGSQVISTPTPKPWERNMRPIYLNVPLWEKLSRGQRDLVFLRLVAWSTTIPWLKPNWYQTLALVGVVGTVAQFTQGDAVGVVIAGGLSAIAVRQLWRNYRGAEREVEADESALKVAQRRGYNPPDAARNLLEGIEVVAELEGRSKLSFSELLRIQNLKAIAHLSTMGDPQTSRLS</sequence>
<evidence type="ECO:0000313" key="1">
    <source>
        <dbReference type="EMBL" id="MCW6038418.1"/>
    </source>
</evidence>
<evidence type="ECO:0000313" key="2">
    <source>
        <dbReference type="Proteomes" id="UP001526426"/>
    </source>
</evidence>
<protein>
    <submittedName>
        <fullName evidence="1">DUF3318 domain-containing protein</fullName>
    </submittedName>
</protein>
<accession>A0ABT3LAA4</accession>
<keyword evidence="2" id="KW-1185">Reference proteome</keyword>
<dbReference type="Proteomes" id="UP001526426">
    <property type="component" value="Unassembled WGS sequence"/>
</dbReference>
<comment type="caution">
    <text evidence="1">The sequence shown here is derived from an EMBL/GenBank/DDBJ whole genome shotgun (WGS) entry which is preliminary data.</text>
</comment>
<dbReference type="InterPro" id="IPR021751">
    <property type="entry name" value="DUF3318"/>
</dbReference>
<reference evidence="1 2" key="1">
    <citation type="submission" date="2021-08" db="EMBL/GenBank/DDBJ databases">
        <title>Draft genome sequence of Spirulina subsalsa with high tolerance to salinity and hype-accumulation of phycocyanin.</title>
        <authorList>
            <person name="Pei H."/>
            <person name="Jiang L."/>
        </authorList>
    </citation>
    <scope>NUCLEOTIDE SEQUENCE [LARGE SCALE GENOMIC DNA]</scope>
    <source>
        <strain evidence="1 2">FACHB-351</strain>
    </source>
</reference>
<dbReference type="RefSeq" id="WP_265266325.1">
    <property type="nucleotide sequence ID" value="NZ_JAIHOM010000134.1"/>
</dbReference>
<organism evidence="1 2">
    <name type="scientific">Spirulina subsalsa FACHB-351</name>
    <dbReference type="NCBI Taxonomy" id="234711"/>
    <lineage>
        <taxon>Bacteria</taxon>
        <taxon>Bacillati</taxon>
        <taxon>Cyanobacteriota</taxon>
        <taxon>Cyanophyceae</taxon>
        <taxon>Spirulinales</taxon>
        <taxon>Spirulinaceae</taxon>
        <taxon>Spirulina</taxon>
    </lineage>
</organism>
<dbReference type="Pfam" id="PF11780">
    <property type="entry name" value="DUF3318"/>
    <property type="match status" value="1"/>
</dbReference>